<dbReference type="Proteomes" id="UP000178121">
    <property type="component" value="Unassembled WGS sequence"/>
</dbReference>
<evidence type="ECO:0000313" key="2">
    <source>
        <dbReference type="EMBL" id="OHA20244.1"/>
    </source>
</evidence>
<comment type="caution">
    <text evidence="2">The sequence shown here is derived from an EMBL/GenBank/DDBJ whole genome shotgun (WGS) entry which is preliminary data.</text>
</comment>
<accession>A0A1G2M926</accession>
<proteinExistence type="predicted"/>
<evidence type="ECO:0000313" key="3">
    <source>
        <dbReference type="Proteomes" id="UP000178121"/>
    </source>
</evidence>
<protein>
    <submittedName>
        <fullName evidence="2">Uncharacterized protein</fullName>
    </submittedName>
</protein>
<name>A0A1G2M926_9BACT</name>
<organism evidence="2 3">
    <name type="scientific">Candidatus Taylorbacteria bacterium RIFCSPHIGHO2_01_FULL_51_15</name>
    <dbReference type="NCBI Taxonomy" id="1802304"/>
    <lineage>
        <taxon>Bacteria</taxon>
        <taxon>Candidatus Tayloriibacteriota</taxon>
    </lineage>
</organism>
<reference evidence="2 3" key="1">
    <citation type="journal article" date="2016" name="Nat. Commun.">
        <title>Thousands of microbial genomes shed light on interconnected biogeochemical processes in an aquifer system.</title>
        <authorList>
            <person name="Anantharaman K."/>
            <person name="Brown C.T."/>
            <person name="Hug L.A."/>
            <person name="Sharon I."/>
            <person name="Castelle C.J."/>
            <person name="Probst A.J."/>
            <person name="Thomas B.C."/>
            <person name="Singh A."/>
            <person name="Wilkins M.J."/>
            <person name="Karaoz U."/>
            <person name="Brodie E.L."/>
            <person name="Williams K.H."/>
            <person name="Hubbard S.S."/>
            <person name="Banfield J.F."/>
        </authorList>
    </citation>
    <scope>NUCLEOTIDE SEQUENCE [LARGE SCALE GENOMIC DNA]</scope>
</reference>
<dbReference type="EMBL" id="MHRI01000032">
    <property type="protein sequence ID" value="OHA20244.1"/>
    <property type="molecule type" value="Genomic_DNA"/>
</dbReference>
<dbReference type="AlphaFoldDB" id="A0A1G2M926"/>
<feature type="compositionally biased region" description="Basic and acidic residues" evidence="1">
    <location>
        <begin position="64"/>
        <end position="75"/>
    </location>
</feature>
<feature type="region of interest" description="Disordered" evidence="1">
    <location>
        <begin position="14"/>
        <end position="75"/>
    </location>
</feature>
<gene>
    <name evidence="2" type="ORF">A2849_02910</name>
</gene>
<sequence length="75" mass="8522">MPPKKAEALFKELHAAVDRGAAPTEPPKSERLPENSTEDVTPKRKSPKELKVSERLTLSSSPPLDHRRRWEAEHE</sequence>
<evidence type="ECO:0000256" key="1">
    <source>
        <dbReference type="SAM" id="MobiDB-lite"/>
    </source>
</evidence>